<feature type="transmembrane region" description="Helical" evidence="1">
    <location>
        <begin position="38"/>
        <end position="59"/>
    </location>
</feature>
<name>A0A7C1SIM0_9HYPH</name>
<protein>
    <submittedName>
        <fullName evidence="2">NAD(P)+ transhydrogenase beta chain</fullName>
    </submittedName>
</protein>
<keyword evidence="1" id="KW-0472">Membrane</keyword>
<proteinExistence type="predicted"/>
<comment type="caution">
    <text evidence="2">The sequence shown here is derived from an EMBL/GenBank/DDBJ whole genome shotgun (WGS) entry which is preliminary data.</text>
</comment>
<dbReference type="EMBL" id="DSKI01000577">
    <property type="protein sequence ID" value="HEB44238.1"/>
    <property type="molecule type" value="Genomic_DNA"/>
</dbReference>
<evidence type="ECO:0000256" key="1">
    <source>
        <dbReference type="SAM" id="Phobius"/>
    </source>
</evidence>
<accession>A0A7C1SIM0</accession>
<organism evidence="2">
    <name type="scientific">Agrobacterium albertimagni</name>
    <dbReference type="NCBI Taxonomy" id="147266"/>
    <lineage>
        <taxon>Bacteria</taxon>
        <taxon>Pseudomonadati</taxon>
        <taxon>Pseudomonadota</taxon>
        <taxon>Alphaproteobacteria</taxon>
        <taxon>Hyphomicrobiales</taxon>
        <taxon>Rhizobiaceae</taxon>
        <taxon>Rhizobium/Agrobacterium group</taxon>
        <taxon>Agrobacterium</taxon>
    </lineage>
</organism>
<keyword evidence="1" id="KW-1133">Transmembrane helix</keyword>
<reference evidence="2" key="1">
    <citation type="journal article" date="2020" name="mSystems">
        <title>Genome- and Community-Level Interaction Insights into Carbon Utilization and Element Cycling Functions of Hydrothermarchaeota in Hydrothermal Sediment.</title>
        <authorList>
            <person name="Zhou Z."/>
            <person name="Liu Y."/>
            <person name="Xu W."/>
            <person name="Pan J."/>
            <person name="Luo Z.H."/>
            <person name="Li M."/>
        </authorList>
    </citation>
    <scope>NUCLEOTIDE SEQUENCE [LARGE SCALE GENOMIC DNA]</scope>
    <source>
        <strain evidence="2">SpSt-243</strain>
    </source>
</reference>
<feature type="transmembrane region" description="Helical" evidence="1">
    <location>
        <begin position="12"/>
        <end position="32"/>
    </location>
</feature>
<sequence length="85" mass="8834">MVKPSYSTSRLYLWISFALAWVVILVLAIGAIRGSEQAVSFGATAVPSMVMLIAAILGIHRGFGSVDMKTAASIAPQPSSPEGGI</sequence>
<keyword evidence="1" id="KW-0812">Transmembrane</keyword>
<dbReference type="AlphaFoldDB" id="A0A7C1SIM0"/>
<gene>
    <name evidence="2" type="ORF">ENP70_11220</name>
</gene>
<evidence type="ECO:0000313" key="2">
    <source>
        <dbReference type="EMBL" id="HEB44238.1"/>
    </source>
</evidence>